<accession>A0A9P7N9I2</accession>
<evidence type="ECO:0000313" key="2">
    <source>
        <dbReference type="EMBL" id="KAG5999816.1"/>
    </source>
</evidence>
<reference evidence="2" key="1">
    <citation type="journal article" date="2020" name="bioRxiv">
        <title>Whole genome comparisons of ergot fungi reveals the divergence and evolution of species within the genus Claviceps are the result of varying mechanisms driving genome evolution and host range expansion.</title>
        <authorList>
            <person name="Wyka S.A."/>
            <person name="Mondo S.J."/>
            <person name="Liu M."/>
            <person name="Dettman J."/>
            <person name="Nalam V."/>
            <person name="Broders K.D."/>
        </authorList>
    </citation>
    <scope>NUCLEOTIDE SEQUENCE</scope>
    <source>
        <strain evidence="2">CCC 602</strain>
    </source>
</reference>
<evidence type="ECO:0000256" key="1">
    <source>
        <dbReference type="SAM" id="MobiDB-lite"/>
    </source>
</evidence>
<keyword evidence="3" id="KW-1185">Reference proteome</keyword>
<dbReference type="Proteomes" id="UP000748025">
    <property type="component" value="Unassembled WGS sequence"/>
</dbReference>
<protein>
    <submittedName>
        <fullName evidence="2">Uncharacterized protein</fullName>
    </submittedName>
</protein>
<organism evidence="2 3">
    <name type="scientific">Claviceps pusilla</name>
    <dbReference type="NCBI Taxonomy" id="123648"/>
    <lineage>
        <taxon>Eukaryota</taxon>
        <taxon>Fungi</taxon>
        <taxon>Dikarya</taxon>
        <taxon>Ascomycota</taxon>
        <taxon>Pezizomycotina</taxon>
        <taxon>Sordariomycetes</taxon>
        <taxon>Hypocreomycetidae</taxon>
        <taxon>Hypocreales</taxon>
        <taxon>Clavicipitaceae</taxon>
        <taxon>Claviceps</taxon>
    </lineage>
</organism>
<proteinExistence type="predicted"/>
<evidence type="ECO:0000313" key="3">
    <source>
        <dbReference type="Proteomes" id="UP000748025"/>
    </source>
</evidence>
<dbReference type="AlphaFoldDB" id="A0A9P7N9I2"/>
<sequence>MVPFRLAPSNEDLSGVSDFAANWQRITRLAWRREGPLWTRGSAFGGRGGFYGHSSRMDPGFPRSGFPSAQCKRQRDRRSTRGE</sequence>
<dbReference type="EMBL" id="SRPW01001619">
    <property type="protein sequence ID" value="KAG5999816.1"/>
    <property type="molecule type" value="Genomic_DNA"/>
</dbReference>
<comment type="caution">
    <text evidence="2">The sequence shown here is derived from an EMBL/GenBank/DDBJ whole genome shotgun (WGS) entry which is preliminary data.</text>
</comment>
<name>A0A9P7N9I2_9HYPO</name>
<gene>
    <name evidence="2" type="ORF">E4U43_001836</name>
</gene>
<feature type="region of interest" description="Disordered" evidence="1">
    <location>
        <begin position="52"/>
        <end position="83"/>
    </location>
</feature>